<dbReference type="Pfam" id="PF02735">
    <property type="entry name" value="Ku"/>
    <property type="match status" value="1"/>
</dbReference>
<keyword evidence="6" id="KW-0378">Hydrolase</keyword>
<dbReference type="GO" id="GO:0043564">
    <property type="term" value="C:Ku70:Ku80 complex"/>
    <property type="evidence" value="ECO:0007669"/>
    <property type="project" value="InterPro"/>
</dbReference>
<feature type="compositionally biased region" description="Low complexity" evidence="14">
    <location>
        <begin position="480"/>
        <end position="490"/>
    </location>
</feature>
<dbReference type="PANTHER" id="PTHR12604:SF2">
    <property type="entry name" value="X-RAY REPAIR CROSS-COMPLEMENTING PROTEIN 6"/>
    <property type="match status" value="1"/>
</dbReference>
<dbReference type="Pfam" id="PF03731">
    <property type="entry name" value="Ku_N"/>
    <property type="match status" value="1"/>
</dbReference>
<evidence type="ECO:0000259" key="15">
    <source>
        <dbReference type="SMART" id="SM00559"/>
    </source>
</evidence>
<keyword evidence="5" id="KW-0227">DNA damage</keyword>
<proteinExistence type="inferred from homology"/>
<comment type="subunit">
    <text evidence="13">Heterodimer of a 70 kDa and a 80 kDa subunit.</text>
</comment>
<evidence type="ECO:0000256" key="4">
    <source>
        <dbReference type="ARBA" id="ARBA00022741"/>
    </source>
</evidence>
<dbReference type="Gene3D" id="1.10.720.30">
    <property type="entry name" value="SAP domain"/>
    <property type="match status" value="1"/>
</dbReference>
<dbReference type="NCBIfam" id="TIGR00578">
    <property type="entry name" value="ku70"/>
    <property type="match status" value="1"/>
</dbReference>
<evidence type="ECO:0000256" key="10">
    <source>
        <dbReference type="ARBA" id="ARBA00023172"/>
    </source>
</evidence>
<dbReference type="PIRSF" id="PIRSF003033">
    <property type="entry name" value="Ku70"/>
    <property type="match status" value="1"/>
</dbReference>
<dbReference type="GO" id="GO:0006303">
    <property type="term" value="P:double-strand break repair via nonhomologous end joining"/>
    <property type="evidence" value="ECO:0007669"/>
    <property type="project" value="InterPro"/>
</dbReference>
<comment type="subcellular location">
    <subcellularLocation>
        <location evidence="1">Nucleus</location>
    </subcellularLocation>
</comment>
<dbReference type="CDD" id="cd01458">
    <property type="entry name" value="vWA_ku"/>
    <property type="match status" value="1"/>
</dbReference>
<keyword evidence="9" id="KW-0238">DNA-binding</keyword>
<dbReference type="InterPro" id="IPR047087">
    <property type="entry name" value="KU70_core_dom"/>
</dbReference>
<evidence type="ECO:0000256" key="7">
    <source>
        <dbReference type="ARBA" id="ARBA00022806"/>
    </source>
</evidence>
<feature type="non-terminal residue" evidence="16">
    <location>
        <position position="1"/>
    </location>
</feature>
<dbReference type="SUPFAM" id="SSF53300">
    <property type="entry name" value="vWA-like"/>
    <property type="match status" value="1"/>
</dbReference>
<evidence type="ECO:0000256" key="12">
    <source>
        <dbReference type="ARBA" id="ARBA00023242"/>
    </source>
</evidence>
<dbReference type="GO" id="GO:0042162">
    <property type="term" value="F:telomeric DNA binding"/>
    <property type="evidence" value="ECO:0007669"/>
    <property type="project" value="InterPro"/>
</dbReference>
<feature type="domain" description="Ku" evidence="15">
    <location>
        <begin position="246"/>
        <end position="392"/>
    </location>
</feature>
<dbReference type="InterPro" id="IPR006165">
    <property type="entry name" value="Ku70"/>
</dbReference>
<dbReference type="GO" id="GO:0016787">
    <property type="term" value="F:hydrolase activity"/>
    <property type="evidence" value="ECO:0007669"/>
    <property type="project" value="UniProtKB-KW"/>
</dbReference>
<name>A0AAW0VRS7_CHEQU</name>
<dbReference type="GO" id="GO:0005524">
    <property type="term" value="F:ATP binding"/>
    <property type="evidence" value="ECO:0007669"/>
    <property type="project" value="UniProtKB-KW"/>
</dbReference>
<evidence type="ECO:0000256" key="14">
    <source>
        <dbReference type="SAM" id="MobiDB-lite"/>
    </source>
</evidence>
<dbReference type="InterPro" id="IPR016194">
    <property type="entry name" value="SPOC-like_C_dom_sf"/>
</dbReference>
<organism evidence="16 17">
    <name type="scientific">Cherax quadricarinatus</name>
    <name type="common">Australian red claw crayfish</name>
    <dbReference type="NCBI Taxonomy" id="27406"/>
    <lineage>
        <taxon>Eukaryota</taxon>
        <taxon>Metazoa</taxon>
        <taxon>Ecdysozoa</taxon>
        <taxon>Arthropoda</taxon>
        <taxon>Crustacea</taxon>
        <taxon>Multicrustacea</taxon>
        <taxon>Malacostraca</taxon>
        <taxon>Eumalacostraca</taxon>
        <taxon>Eucarida</taxon>
        <taxon>Decapoda</taxon>
        <taxon>Pleocyemata</taxon>
        <taxon>Astacidea</taxon>
        <taxon>Parastacoidea</taxon>
        <taxon>Parastacidae</taxon>
        <taxon>Cherax</taxon>
    </lineage>
</organism>
<dbReference type="FunFam" id="2.40.290.10:FF:000001">
    <property type="entry name" value="X-ray repair cross complementing 6"/>
    <property type="match status" value="1"/>
</dbReference>
<sequence length="548" mass="61974">AAHATLMRKVVSSDHDLSAVVLFNTKETKNPIDFAHVYVLQELERPGAEKILMLEKLLEMDDNKFNKTYGHSSDASLQDALRVCQSVFSKCTSRLAGQSILLFTCRDNPHAADDQKQRQARQKAKDLKEAGIVLEILHMGKTFDVNKFYKDLIIPDEDEDDEDSQEKITLADPTSRFEELMERMRRLDHKQRTTGRVMFTLAPGVEMSVGVYTAVRKMTKPYKMKLWKSTNEELRYMKKEFLEDTGELLMPSDYVKYQVYGGKSIKFTLDEARSINKVYDPGMKLLGFKPISSLKPYYHVKPANFIYPDEKSVKGSNKMFAALLDRCLARKMAAIVRLIARQGSSVSYAALIPQQEELDDKNSQITPPGFIACHLPFADDFRKIQLKNLVRATTDQVDAAKAVIKKLHFKYAPENFDDPVLQTHWRNIEALALNRLHLEPVTDYTLPNNELISKKAGTLLKTFQDLVYPNSYDPSHPVKKQPATSSAAAAKKVKPDPASIDVETMAKAGKADKLTVDILKGWLQERGVKVSGKKKAQLVQDVLDEVGQ</sequence>
<evidence type="ECO:0000256" key="11">
    <source>
        <dbReference type="ARBA" id="ARBA00023204"/>
    </source>
</evidence>
<dbReference type="Gene3D" id="4.10.970.10">
    <property type="entry name" value="Ku70, bridge and pillars"/>
    <property type="match status" value="1"/>
</dbReference>
<dbReference type="GO" id="GO:0006310">
    <property type="term" value="P:DNA recombination"/>
    <property type="evidence" value="ECO:0007669"/>
    <property type="project" value="UniProtKB-KW"/>
</dbReference>
<keyword evidence="8" id="KW-0067">ATP-binding</keyword>
<dbReference type="Gene3D" id="2.40.290.10">
    <property type="match status" value="1"/>
</dbReference>
<dbReference type="InterPro" id="IPR036465">
    <property type="entry name" value="vWFA_dom_sf"/>
</dbReference>
<keyword evidence="17" id="KW-1185">Reference proteome</keyword>
<dbReference type="InterPro" id="IPR006164">
    <property type="entry name" value="DNA_bd_Ku70/Ku80"/>
</dbReference>
<comment type="caution">
    <text evidence="16">The sequence shown here is derived from an EMBL/GenBank/DDBJ whole genome shotgun (WGS) entry which is preliminary data.</text>
</comment>
<evidence type="ECO:0000256" key="8">
    <source>
        <dbReference type="ARBA" id="ARBA00022840"/>
    </source>
</evidence>
<keyword evidence="4" id="KW-0547">Nucleotide-binding</keyword>
<dbReference type="Pfam" id="PF03730">
    <property type="entry name" value="Ku_C"/>
    <property type="match status" value="1"/>
</dbReference>
<dbReference type="GO" id="GO:0003684">
    <property type="term" value="F:damaged DNA binding"/>
    <property type="evidence" value="ECO:0007669"/>
    <property type="project" value="InterPro"/>
</dbReference>
<dbReference type="SUPFAM" id="SSF68906">
    <property type="entry name" value="SAP domain"/>
    <property type="match status" value="1"/>
</dbReference>
<dbReference type="AlphaFoldDB" id="A0AAW0VRS7"/>
<dbReference type="InterPro" id="IPR036361">
    <property type="entry name" value="SAP_dom_sf"/>
</dbReference>
<gene>
    <name evidence="16" type="ORF">OTU49_013861</name>
</gene>
<dbReference type="InterPro" id="IPR027388">
    <property type="entry name" value="Ku70_bridge/pillars_dom_sf"/>
</dbReference>
<dbReference type="InterPro" id="IPR005161">
    <property type="entry name" value="Ku_N"/>
</dbReference>
<dbReference type="GO" id="GO:0003690">
    <property type="term" value="F:double-stranded DNA binding"/>
    <property type="evidence" value="ECO:0007669"/>
    <property type="project" value="TreeGrafter"/>
</dbReference>
<protein>
    <recommendedName>
        <fullName evidence="3">ATP-dependent DNA helicase 2 subunit 1</fullName>
    </recommendedName>
</protein>
<evidence type="ECO:0000256" key="9">
    <source>
        <dbReference type="ARBA" id="ARBA00023125"/>
    </source>
</evidence>
<dbReference type="PANTHER" id="PTHR12604">
    <property type="entry name" value="KU AUTOANTIGEN DNA HELICASE"/>
    <property type="match status" value="1"/>
</dbReference>
<accession>A0AAW0VRS7</accession>
<evidence type="ECO:0000313" key="16">
    <source>
        <dbReference type="EMBL" id="KAK8719681.1"/>
    </source>
</evidence>
<dbReference type="EMBL" id="JARKIK010001543">
    <property type="protein sequence ID" value="KAK8719681.1"/>
    <property type="molecule type" value="Genomic_DNA"/>
</dbReference>
<evidence type="ECO:0000256" key="13">
    <source>
        <dbReference type="ARBA" id="ARBA00065167"/>
    </source>
</evidence>
<dbReference type="GO" id="GO:0003678">
    <property type="term" value="F:DNA helicase activity"/>
    <property type="evidence" value="ECO:0007669"/>
    <property type="project" value="InterPro"/>
</dbReference>
<comment type="similarity">
    <text evidence="2">Belongs to the ku70 family.</text>
</comment>
<keyword evidence="11" id="KW-0234">DNA repair</keyword>
<dbReference type="Gene3D" id="3.40.50.410">
    <property type="entry name" value="von Willebrand factor, type A domain"/>
    <property type="match status" value="1"/>
</dbReference>
<evidence type="ECO:0000256" key="2">
    <source>
        <dbReference type="ARBA" id="ARBA00005240"/>
    </source>
</evidence>
<dbReference type="InterPro" id="IPR005160">
    <property type="entry name" value="Ku_C"/>
</dbReference>
<keyword evidence="12" id="KW-0539">Nucleus</keyword>
<evidence type="ECO:0000256" key="1">
    <source>
        <dbReference type="ARBA" id="ARBA00004123"/>
    </source>
</evidence>
<reference evidence="16 17" key="1">
    <citation type="journal article" date="2024" name="BMC Genomics">
        <title>Genome assembly of redclaw crayfish (Cherax quadricarinatus) provides insights into its immune adaptation and hypoxia tolerance.</title>
        <authorList>
            <person name="Liu Z."/>
            <person name="Zheng J."/>
            <person name="Li H."/>
            <person name="Fang K."/>
            <person name="Wang S."/>
            <person name="He J."/>
            <person name="Zhou D."/>
            <person name="Weng S."/>
            <person name="Chi M."/>
            <person name="Gu Z."/>
            <person name="He J."/>
            <person name="Li F."/>
            <person name="Wang M."/>
        </authorList>
    </citation>
    <scope>NUCLEOTIDE SEQUENCE [LARGE SCALE GENOMIC DNA]</scope>
    <source>
        <strain evidence="16">ZL_2023a</strain>
    </source>
</reference>
<keyword evidence="7" id="KW-0347">Helicase</keyword>
<dbReference type="SUPFAM" id="SSF100939">
    <property type="entry name" value="SPOC domain-like"/>
    <property type="match status" value="1"/>
</dbReference>
<dbReference type="Gene3D" id="1.10.1600.10">
    <property type="match status" value="1"/>
</dbReference>
<keyword evidence="10" id="KW-0233">DNA recombination</keyword>
<dbReference type="GO" id="GO:0000723">
    <property type="term" value="P:telomere maintenance"/>
    <property type="evidence" value="ECO:0007669"/>
    <property type="project" value="InterPro"/>
</dbReference>
<feature type="region of interest" description="Disordered" evidence="14">
    <location>
        <begin position="473"/>
        <end position="494"/>
    </location>
</feature>
<dbReference type="Proteomes" id="UP001445076">
    <property type="component" value="Unassembled WGS sequence"/>
</dbReference>
<evidence type="ECO:0000256" key="5">
    <source>
        <dbReference type="ARBA" id="ARBA00022763"/>
    </source>
</evidence>
<evidence type="ECO:0000313" key="17">
    <source>
        <dbReference type="Proteomes" id="UP001445076"/>
    </source>
</evidence>
<evidence type="ECO:0000256" key="3">
    <source>
        <dbReference type="ARBA" id="ARBA00014630"/>
    </source>
</evidence>
<dbReference type="SMART" id="SM00559">
    <property type="entry name" value="Ku78"/>
    <property type="match status" value="1"/>
</dbReference>
<evidence type="ECO:0000256" key="6">
    <source>
        <dbReference type="ARBA" id="ARBA00022801"/>
    </source>
</evidence>
<dbReference type="CDD" id="cd00788">
    <property type="entry name" value="KU70"/>
    <property type="match status" value="1"/>
</dbReference>